<evidence type="ECO:0000313" key="3">
    <source>
        <dbReference type="Proteomes" id="UP000238358"/>
    </source>
</evidence>
<gene>
    <name evidence="1" type="ORF">C6Y28_08355</name>
    <name evidence="2" type="ORF">HG933_05260</name>
</gene>
<dbReference type="OrthoDB" id="9792518at2"/>
<reference evidence="1 3" key="1">
    <citation type="journal article" date="2018" name="Genome Announc.">
        <title>Complete genomes of two Megasphaera elsdenii strains, NCIMB 702410 and ATCC 25940.</title>
        <authorList>
            <person name="Hatmaker E.A."/>
            <person name="O'Dell K."/>
            <person name="Riley L.A."/>
            <person name="Klingeman D.M."/>
            <person name="Guss A.M."/>
        </authorList>
    </citation>
    <scope>NUCLEOTIDE SEQUENCE [LARGE SCALE GENOMIC DNA]</scope>
    <source>
        <strain evidence="1 3">NCIMB702410</strain>
    </source>
</reference>
<organism evidence="2 4">
    <name type="scientific">Megasphaera elsdenii</name>
    <dbReference type="NCBI Taxonomy" id="907"/>
    <lineage>
        <taxon>Bacteria</taxon>
        <taxon>Bacillati</taxon>
        <taxon>Bacillota</taxon>
        <taxon>Negativicutes</taxon>
        <taxon>Veillonellales</taxon>
        <taxon>Veillonellaceae</taxon>
        <taxon>Megasphaera</taxon>
    </lineage>
</organism>
<dbReference type="InterPro" id="IPR050155">
    <property type="entry name" value="HAD-like_hydrolase_sf"/>
</dbReference>
<dbReference type="Gene3D" id="3.40.50.1000">
    <property type="entry name" value="HAD superfamily/HAD-like"/>
    <property type="match status" value="1"/>
</dbReference>
<dbReference type="EMBL" id="CP027569">
    <property type="protein sequence ID" value="AVO27615.1"/>
    <property type="molecule type" value="Genomic_DNA"/>
</dbReference>
<dbReference type="EMBL" id="JABBJH010000005">
    <property type="protein sequence ID" value="NMK38786.1"/>
    <property type="molecule type" value="Genomic_DNA"/>
</dbReference>
<dbReference type="Proteomes" id="UP000238358">
    <property type="component" value="Chromosome"/>
</dbReference>
<dbReference type="InterPro" id="IPR041492">
    <property type="entry name" value="HAD_2"/>
</dbReference>
<evidence type="ECO:0000313" key="4">
    <source>
        <dbReference type="Proteomes" id="UP000536773"/>
    </source>
</evidence>
<accession>A0A269TFY9</accession>
<dbReference type="GO" id="GO:0004713">
    <property type="term" value="F:protein tyrosine kinase activity"/>
    <property type="evidence" value="ECO:0007669"/>
    <property type="project" value="TreeGrafter"/>
</dbReference>
<name>A0A269TFY9_MEGEL</name>
<reference evidence="2 4" key="2">
    <citation type="submission" date="2020-04" db="EMBL/GenBank/DDBJ databases">
        <authorList>
            <person name="Hitch T.C.A."/>
            <person name="Wylensek D."/>
            <person name="Clavel T."/>
        </authorList>
    </citation>
    <scope>NUCLEOTIDE SEQUENCE [LARGE SCALE GENOMIC DNA]</scope>
    <source>
        <strain evidence="2 4">WCA-386-APC-2A</strain>
    </source>
</reference>
<dbReference type="InterPro" id="IPR036412">
    <property type="entry name" value="HAD-like_sf"/>
</dbReference>
<dbReference type="Proteomes" id="UP000536773">
    <property type="component" value="Unassembled WGS sequence"/>
</dbReference>
<dbReference type="SUPFAM" id="SSF56784">
    <property type="entry name" value="HAD-like"/>
    <property type="match status" value="1"/>
</dbReference>
<protein>
    <submittedName>
        <fullName evidence="2">HAD hydrolase-like protein</fullName>
    </submittedName>
    <submittedName>
        <fullName evidence="1">Haloacid dehalogenase</fullName>
    </submittedName>
</protein>
<dbReference type="GO" id="GO:0016787">
    <property type="term" value="F:hydrolase activity"/>
    <property type="evidence" value="ECO:0007669"/>
    <property type="project" value="UniProtKB-KW"/>
</dbReference>
<dbReference type="GeneID" id="97492117"/>
<dbReference type="PANTHER" id="PTHR43434">
    <property type="entry name" value="PHOSPHOGLYCOLATE PHOSPHATASE"/>
    <property type="match status" value="1"/>
</dbReference>
<keyword evidence="2" id="KW-0378">Hydrolase</keyword>
<dbReference type="InterPro" id="IPR023214">
    <property type="entry name" value="HAD_sf"/>
</dbReference>
<dbReference type="RefSeq" id="WP_014016113.1">
    <property type="nucleotide sequence ID" value="NZ_AP031433.1"/>
</dbReference>
<dbReference type="Pfam" id="PF13419">
    <property type="entry name" value="HAD_2"/>
    <property type="match status" value="1"/>
</dbReference>
<evidence type="ECO:0000313" key="1">
    <source>
        <dbReference type="EMBL" id="AVO27615.1"/>
    </source>
</evidence>
<dbReference type="Gene3D" id="1.10.150.240">
    <property type="entry name" value="Putative phosphatase, domain 2"/>
    <property type="match status" value="1"/>
</dbReference>
<dbReference type="GO" id="GO:0005829">
    <property type="term" value="C:cytosol"/>
    <property type="evidence" value="ECO:0007669"/>
    <property type="project" value="TreeGrafter"/>
</dbReference>
<sequence length="215" mass="23545">MYKYVLFDLDGTLTDSKDGIINSVAYALEKMGESTEGRLDQHTVVGPPLLTTFEEVYGFSPEKARRTYAYFQERYSTIGKFENRAFDGIVPMLKTMKEAGIRSFVATSKPQVHAEAICQKFGIAPYVEAIAGPAVGGTDTKADVMRRILDGLGPLQPGDAVMVGDRRFDVIGAHELGLPVIYVTYGYGNEAERKAFQPEYTADTVAALGQLLLQA</sequence>
<dbReference type="InterPro" id="IPR023198">
    <property type="entry name" value="PGP-like_dom2"/>
</dbReference>
<dbReference type="PANTHER" id="PTHR43434:SF20">
    <property type="entry name" value="5'-NUCLEOTIDASE"/>
    <property type="match status" value="1"/>
</dbReference>
<proteinExistence type="predicted"/>
<dbReference type="AlphaFoldDB" id="A0A269TFY9"/>
<evidence type="ECO:0000313" key="2">
    <source>
        <dbReference type="EMBL" id="NMK38786.1"/>
    </source>
</evidence>